<dbReference type="InterPro" id="IPR003615">
    <property type="entry name" value="HNH_nuc"/>
</dbReference>
<dbReference type="Pfam" id="PF02195">
    <property type="entry name" value="ParB_N"/>
    <property type="match status" value="1"/>
</dbReference>
<proteinExistence type="predicted"/>
<feature type="domain" description="HNH nuclease" evidence="2">
    <location>
        <begin position="473"/>
        <end position="528"/>
    </location>
</feature>
<gene>
    <name evidence="3" type="ORF">AXX17_ATUG02200</name>
</gene>
<organism evidence="3 4">
    <name type="scientific">Arabidopsis thaliana</name>
    <name type="common">Mouse-ear cress</name>
    <dbReference type="NCBI Taxonomy" id="3702"/>
    <lineage>
        <taxon>Eukaryota</taxon>
        <taxon>Viridiplantae</taxon>
        <taxon>Streptophyta</taxon>
        <taxon>Embryophyta</taxon>
        <taxon>Tracheophyta</taxon>
        <taxon>Spermatophyta</taxon>
        <taxon>Magnoliopsida</taxon>
        <taxon>eudicotyledons</taxon>
        <taxon>Gunneridae</taxon>
        <taxon>Pentapetalae</taxon>
        <taxon>rosids</taxon>
        <taxon>malvids</taxon>
        <taxon>Brassicales</taxon>
        <taxon>Brassicaceae</taxon>
        <taxon>Camelineae</taxon>
        <taxon>Arabidopsis</taxon>
    </lineage>
</organism>
<evidence type="ECO:0000313" key="3">
    <source>
        <dbReference type="EMBL" id="OAO89287.1"/>
    </source>
</evidence>
<dbReference type="InterPro" id="IPR036086">
    <property type="entry name" value="ParB/Sulfiredoxin_sf"/>
</dbReference>
<reference evidence="4" key="1">
    <citation type="journal article" date="2016" name="Proc. Natl. Acad. Sci. U.S.A.">
        <title>Chromosome-level assembly of Arabidopsis thaliana Ler reveals the extent of translocation and inversion polymorphisms.</title>
        <authorList>
            <person name="Zapata L."/>
            <person name="Ding J."/>
            <person name="Willing E.M."/>
            <person name="Hartwig B."/>
            <person name="Bezdan D."/>
            <person name="Jiao W.B."/>
            <person name="Patel V."/>
            <person name="Velikkakam James G."/>
            <person name="Koornneef M."/>
            <person name="Ossowski S."/>
            <person name="Schneeberger K."/>
        </authorList>
    </citation>
    <scope>NUCLEOTIDE SEQUENCE [LARGE SCALE GENOMIC DNA]</scope>
    <source>
        <strain evidence="4">cv. Landsberg erecta</strain>
    </source>
</reference>
<accession>A0A178U7Y4</accession>
<feature type="compositionally biased region" description="Acidic residues" evidence="1">
    <location>
        <begin position="13"/>
        <end position="124"/>
    </location>
</feature>
<dbReference type="GO" id="GO:0003676">
    <property type="term" value="F:nucleic acid binding"/>
    <property type="evidence" value="ECO:0007669"/>
    <property type="project" value="InterPro"/>
</dbReference>
<sequence length="796" mass="90354">MSVEELKDQEVHGDEEDFEDEDELIDEEDDEEFIEEEEDEELEDDDEEEFIEDEDEEFEEEDDEDLEEDEEDFEEEDKDLDEEDDEELEEDEDDLDEDELDDSEDETIEEESEEEGQEIEDEPVIGEGIFQPVEEPSEVFLQNPSVDLGSGIVLDANSGENLEDRPRVVLEKNMDTDEIEDSESRETLSLLSSTSETLSDMGIEKENYTLTYVNNIKLTKIAISEPMKKGRASTIVGLTKSIGELGVVTPIHLMKLETADEDEDSDMPAYQTIDGLRRIYSSVKNNLETIPAIVWDFKDKQKGRQAALILGLTLNRQQKRTWSEIWDLYTILERQTQIKPNTFESLFQLEGGDAMKLKDVVLSEYTEVKEELFSNEKTLEQCYKNLQKLRKEENTLEIEDQTGFADTSDMAKDVVEGEEKPEVQLSNDEVLAILEMGEALDKEINPDDFGSMGDMFGEVTHQDVKNRKPVDPIIKQQTLARDDYRCRCCGTGGKAFLSTIIFHHIVPVHAGGPDTVANGLTLCDSCHITLHVIERNGRLPLTEEEFKEYEPEDQWRIKNILHYARIAIMAGKNKGLTDEQRKELAKSGTRHRMPGEGNKENQQGDNGGTTIMNKEFEFKGAGKSKIVIDGNFIRISRKGFMNLMNHGLGGEKTIDLNNVTGVQMKKAGLTNGYIQFIFVGSQESKKGVFAATQDENTVMFTKKEQPKAEEIKKYVENFLANKSKPQVASTVESVSISDEIVKLNDLKEKGDMLFESELIGATWGMAVGLAFIPSIKPKGKKREDGEDEEEKEKRIL</sequence>
<dbReference type="InterPro" id="IPR027860">
    <property type="entry name" value="DUF4429"/>
</dbReference>
<dbReference type="Proteomes" id="UP000078284">
    <property type="component" value="Unassembled WGS sequence"/>
</dbReference>
<dbReference type="InterPro" id="IPR003115">
    <property type="entry name" value="ParB_N"/>
</dbReference>
<dbReference type="Gene3D" id="1.10.30.50">
    <property type="match status" value="1"/>
</dbReference>
<feature type="compositionally biased region" description="Polar residues" evidence="1">
    <location>
        <begin position="600"/>
        <end position="611"/>
    </location>
</feature>
<dbReference type="AlphaFoldDB" id="A0A178U7Y4"/>
<dbReference type="SMART" id="SM00507">
    <property type="entry name" value="HNHc"/>
    <property type="match status" value="1"/>
</dbReference>
<dbReference type="EMBL" id="LUHQ01000016">
    <property type="protein sequence ID" value="OAO89287.1"/>
    <property type="molecule type" value="Genomic_DNA"/>
</dbReference>
<dbReference type="Pfam" id="PF14472">
    <property type="entry name" value="DUF4429"/>
    <property type="match status" value="1"/>
</dbReference>
<dbReference type="Pfam" id="PF01844">
    <property type="entry name" value="HNH"/>
    <property type="match status" value="1"/>
</dbReference>
<feature type="region of interest" description="Disordered" evidence="1">
    <location>
        <begin position="776"/>
        <end position="796"/>
    </location>
</feature>
<evidence type="ECO:0000256" key="1">
    <source>
        <dbReference type="SAM" id="MobiDB-lite"/>
    </source>
</evidence>
<dbReference type="GO" id="GO:0008270">
    <property type="term" value="F:zinc ion binding"/>
    <property type="evidence" value="ECO:0007669"/>
    <property type="project" value="InterPro"/>
</dbReference>
<feature type="region of interest" description="Disordered" evidence="1">
    <location>
        <begin position="1"/>
        <end position="124"/>
    </location>
</feature>
<dbReference type="SUPFAM" id="SSF110849">
    <property type="entry name" value="ParB/Sulfiredoxin"/>
    <property type="match status" value="1"/>
</dbReference>
<dbReference type="InterPro" id="IPR002711">
    <property type="entry name" value="HNH"/>
</dbReference>
<feature type="region of interest" description="Disordered" evidence="1">
    <location>
        <begin position="577"/>
        <end position="611"/>
    </location>
</feature>
<evidence type="ECO:0000259" key="2">
    <source>
        <dbReference type="SMART" id="SM00507"/>
    </source>
</evidence>
<dbReference type="CDD" id="cd00085">
    <property type="entry name" value="HNHc"/>
    <property type="match status" value="1"/>
</dbReference>
<protein>
    <recommendedName>
        <fullName evidence="2">HNH nuclease domain-containing protein</fullName>
    </recommendedName>
</protein>
<name>A0A178U7Y4_ARATH</name>
<feature type="compositionally biased region" description="Basic and acidic residues" evidence="1">
    <location>
        <begin position="1"/>
        <end position="12"/>
    </location>
</feature>
<dbReference type="GO" id="GO:0004519">
    <property type="term" value="F:endonuclease activity"/>
    <property type="evidence" value="ECO:0007669"/>
    <property type="project" value="InterPro"/>
</dbReference>
<comment type="caution">
    <text evidence="3">The sequence shown here is derived from an EMBL/GenBank/DDBJ whole genome shotgun (WGS) entry which is preliminary data.</text>
</comment>
<dbReference type="Gene3D" id="3.90.1530.10">
    <property type="entry name" value="Conserved hypothetical protein from pyrococcus furiosus pfu- 392566-001, ParB domain"/>
    <property type="match status" value="1"/>
</dbReference>
<evidence type="ECO:0000313" key="4">
    <source>
        <dbReference type="Proteomes" id="UP000078284"/>
    </source>
</evidence>